<organism evidence="1 2">
    <name type="scientific">Guyanagaster necrorhizus</name>
    <dbReference type="NCBI Taxonomy" id="856835"/>
    <lineage>
        <taxon>Eukaryota</taxon>
        <taxon>Fungi</taxon>
        <taxon>Dikarya</taxon>
        <taxon>Basidiomycota</taxon>
        <taxon>Agaricomycotina</taxon>
        <taxon>Agaricomycetes</taxon>
        <taxon>Agaricomycetidae</taxon>
        <taxon>Agaricales</taxon>
        <taxon>Marasmiineae</taxon>
        <taxon>Physalacriaceae</taxon>
        <taxon>Guyanagaster</taxon>
    </lineage>
</organism>
<dbReference type="Proteomes" id="UP000812287">
    <property type="component" value="Unassembled WGS sequence"/>
</dbReference>
<reference evidence="1" key="1">
    <citation type="submission" date="2020-11" db="EMBL/GenBank/DDBJ databases">
        <title>Adaptations for nitrogen fixation in a non-lichenized fungal sporocarp promotes dispersal by wood-feeding termites.</title>
        <authorList>
            <consortium name="DOE Joint Genome Institute"/>
            <person name="Koch R.A."/>
            <person name="Yoon G."/>
            <person name="Arayal U."/>
            <person name="Lail K."/>
            <person name="Amirebrahimi M."/>
            <person name="Labutti K."/>
            <person name="Lipzen A."/>
            <person name="Riley R."/>
            <person name="Barry K."/>
            <person name="Henrissat B."/>
            <person name="Grigoriev I.V."/>
            <person name="Herr J.R."/>
            <person name="Aime M.C."/>
        </authorList>
    </citation>
    <scope>NUCLEOTIDE SEQUENCE</scope>
    <source>
        <strain evidence="1">MCA 3950</strain>
    </source>
</reference>
<comment type="caution">
    <text evidence="1">The sequence shown here is derived from an EMBL/GenBank/DDBJ whole genome shotgun (WGS) entry which is preliminary data.</text>
</comment>
<evidence type="ECO:0000313" key="2">
    <source>
        <dbReference type="Proteomes" id="UP000812287"/>
    </source>
</evidence>
<name>A0A9P8AY20_9AGAR</name>
<proteinExistence type="predicted"/>
<sequence>MPTSMYTIMVHYHFDYSDSLYILVMCSPPPEYYRHQQETVLLTVQNSHSQVPFSRFNGTVLSYYIVAQIPKAGLAFVRCPQRLSLLLKGTAVHFASEQCSILAAELRSTGLLHIERFKPTSRQLGARSLISMPRARTVRLLMVCHSSDRVSKLSILHLEPKLSSFDFAYSHSNRLRRQRHPSYEAIGANCSVQNFERNQGLCFVVVSALHIDLDYEATTAYEGAELLNEPFLTDHAVLLRHKLPGPSSRRV</sequence>
<gene>
    <name evidence="1" type="ORF">BT62DRAFT_998455</name>
</gene>
<protein>
    <submittedName>
        <fullName evidence="1">Uncharacterized protein</fullName>
    </submittedName>
</protein>
<dbReference type="AlphaFoldDB" id="A0A9P8AY20"/>
<accession>A0A9P8AY20</accession>
<dbReference type="EMBL" id="MU250523">
    <property type="protein sequence ID" value="KAG7452419.1"/>
    <property type="molecule type" value="Genomic_DNA"/>
</dbReference>
<evidence type="ECO:0000313" key="1">
    <source>
        <dbReference type="EMBL" id="KAG7452419.1"/>
    </source>
</evidence>
<keyword evidence="2" id="KW-1185">Reference proteome</keyword>
<dbReference type="RefSeq" id="XP_043045919.1">
    <property type="nucleotide sequence ID" value="XM_043190725.1"/>
</dbReference>
<dbReference type="GeneID" id="66113022"/>